<feature type="domain" description="Sulfotransferase" evidence="4">
    <location>
        <begin position="89"/>
        <end position="119"/>
    </location>
</feature>
<dbReference type="PANTHER" id="PTHR11783">
    <property type="entry name" value="SULFOTRANSFERASE SULT"/>
    <property type="match status" value="1"/>
</dbReference>
<accession>U5DB28</accession>
<evidence type="ECO:0000256" key="3">
    <source>
        <dbReference type="RuleBase" id="RU361155"/>
    </source>
</evidence>
<dbReference type="InterPro" id="IPR027417">
    <property type="entry name" value="P-loop_NTPase"/>
</dbReference>
<dbReference type="GO" id="GO:0005737">
    <property type="term" value="C:cytoplasm"/>
    <property type="evidence" value="ECO:0000318"/>
    <property type="project" value="GO_Central"/>
</dbReference>
<evidence type="ECO:0000256" key="2">
    <source>
        <dbReference type="ARBA" id="ARBA00022679"/>
    </source>
</evidence>
<dbReference type="EC" id="2.8.2.-" evidence="3"/>
<name>U5DB28_AMBTC</name>
<dbReference type="HOGENOM" id="CLU_027239_6_0_1"/>
<dbReference type="Gene3D" id="3.40.50.300">
    <property type="entry name" value="P-loop containing nucleotide triphosphate hydrolases"/>
    <property type="match status" value="1"/>
</dbReference>
<reference evidence="6" key="1">
    <citation type="journal article" date="2013" name="Science">
        <title>The Amborella genome and the evolution of flowering plants.</title>
        <authorList>
            <consortium name="Amborella Genome Project"/>
        </authorList>
    </citation>
    <scope>NUCLEOTIDE SEQUENCE [LARGE SCALE GENOMIC DNA]</scope>
</reference>
<sequence length="125" mass="14921">MKKFPLYGFENLSFEETFERFCEGALPFGPFFETVLEYWKESKDKQERIMFLTYEEMIADTKEVVKRVAAFLGRPVEEEKEVEKIVEMKGVVGDWMNHFTPEMMERLDHITQQKLQGSGLEFRFD</sequence>
<organism evidence="5 6">
    <name type="scientific">Amborella trichopoda</name>
    <dbReference type="NCBI Taxonomy" id="13333"/>
    <lineage>
        <taxon>Eukaryota</taxon>
        <taxon>Viridiplantae</taxon>
        <taxon>Streptophyta</taxon>
        <taxon>Embryophyta</taxon>
        <taxon>Tracheophyta</taxon>
        <taxon>Spermatophyta</taxon>
        <taxon>Magnoliopsida</taxon>
        <taxon>Amborellales</taxon>
        <taxon>Amborellaceae</taxon>
        <taxon>Amborella</taxon>
    </lineage>
</organism>
<evidence type="ECO:0000259" key="4">
    <source>
        <dbReference type="Pfam" id="PF00685"/>
    </source>
</evidence>
<dbReference type="GO" id="GO:0008146">
    <property type="term" value="F:sulfotransferase activity"/>
    <property type="evidence" value="ECO:0000318"/>
    <property type="project" value="GO_Central"/>
</dbReference>
<dbReference type="Pfam" id="PF00685">
    <property type="entry name" value="Sulfotransfer_1"/>
    <property type="match status" value="2"/>
</dbReference>
<keyword evidence="6" id="KW-1185">Reference proteome</keyword>
<protein>
    <recommendedName>
        <fullName evidence="3">Sulfotransferase</fullName>
        <ecNumber evidence="3">2.8.2.-</ecNumber>
    </recommendedName>
</protein>
<dbReference type="EMBL" id="KI392088">
    <property type="protein sequence ID" value="ERN18622.1"/>
    <property type="molecule type" value="Genomic_DNA"/>
</dbReference>
<proteinExistence type="inferred from homology"/>
<comment type="similarity">
    <text evidence="1 3">Belongs to the sulfotransferase 1 family.</text>
</comment>
<dbReference type="AlphaFoldDB" id="U5DB28"/>
<dbReference type="InterPro" id="IPR000863">
    <property type="entry name" value="Sulfotransferase_dom"/>
</dbReference>
<feature type="domain" description="Sulfotransferase" evidence="4">
    <location>
        <begin position="13"/>
        <end position="87"/>
    </location>
</feature>
<dbReference type="SUPFAM" id="SSF52540">
    <property type="entry name" value="P-loop containing nucleoside triphosphate hydrolases"/>
    <property type="match status" value="1"/>
</dbReference>
<dbReference type="Proteomes" id="UP000017836">
    <property type="component" value="Unassembled WGS sequence"/>
</dbReference>
<dbReference type="eggNOG" id="KOG1584">
    <property type="taxonomic scope" value="Eukaryota"/>
</dbReference>
<evidence type="ECO:0000256" key="1">
    <source>
        <dbReference type="ARBA" id="ARBA00005771"/>
    </source>
</evidence>
<evidence type="ECO:0000313" key="5">
    <source>
        <dbReference type="EMBL" id="ERN18622.1"/>
    </source>
</evidence>
<dbReference type="OMA" id="YCLFCRG"/>
<dbReference type="GO" id="GO:0051923">
    <property type="term" value="P:sulfation"/>
    <property type="evidence" value="ECO:0000318"/>
    <property type="project" value="GO_Central"/>
</dbReference>
<gene>
    <name evidence="5" type="ORF">AMTR_s00065p00164350</name>
</gene>
<evidence type="ECO:0000313" key="6">
    <source>
        <dbReference type="Proteomes" id="UP000017836"/>
    </source>
</evidence>
<dbReference type="Gramene" id="ERN18622">
    <property type="protein sequence ID" value="ERN18622"/>
    <property type="gene ID" value="AMTR_s00065p00164350"/>
</dbReference>
<keyword evidence="2 3" id="KW-0808">Transferase</keyword>